<evidence type="ECO:0000313" key="3">
    <source>
        <dbReference type="EMBL" id="SZE99848.1"/>
    </source>
</evidence>
<evidence type="ECO:0000313" key="4">
    <source>
        <dbReference type="Proteomes" id="UP000275772"/>
    </source>
</evidence>
<dbReference type="InterPro" id="IPR000719">
    <property type="entry name" value="Prot_kinase_dom"/>
</dbReference>
<organism evidence="3 4">
    <name type="scientific">Blumeria hordei</name>
    <name type="common">Barley powdery mildew</name>
    <name type="synonym">Blumeria graminis f. sp. hordei</name>
    <dbReference type="NCBI Taxonomy" id="2867405"/>
    <lineage>
        <taxon>Eukaryota</taxon>
        <taxon>Fungi</taxon>
        <taxon>Dikarya</taxon>
        <taxon>Ascomycota</taxon>
        <taxon>Pezizomycotina</taxon>
        <taxon>Leotiomycetes</taxon>
        <taxon>Erysiphales</taxon>
        <taxon>Erysiphaceae</taxon>
        <taxon>Blumeria</taxon>
    </lineage>
</organism>
<gene>
    <name evidence="3" type="ORF">BLGHR1_10567</name>
</gene>
<feature type="region of interest" description="Disordered" evidence="1">
    <location>
        <begin position="750"/>
        <end position="785"/>
    </location>
</feature>
<dbReference type="PROSITE" id="PS50011">
    <property type="entry name" value="PROTEIN_KINASE_DOM"/>
    <property type="match status" value="1"/>
</dbReference>
<proteinExistence type="predicted"/>
<dbReference type="InterPro" id="IPR011009">
    <property type="entry name" value="Kinase-like_dom_sf"/>
</dbReference>
<dbReference type="VEuPathDB" id="FungiDB:BLGHR1_10567"/>
<dbReference type="EMBL" id="UNSH01000003">
    <property type="protein sequence ID" value="SZE99848.1"/>
    <property type="molecule type" value="Genomic_DNA"/>
</dbReference>
<accession>A0A383UJF1</accession>
<sequence>MSQYKDLYEYTAQHPLEEILSRFRHGYENRVVISQIFYELIGYTLKFSHIASINVLAVQLFKFTPNILNNNVPISYFEKLIAMINSNGSDLNIWAEVISLANNFDHEPSGESQSVQDVELPIVRKKYTMTTITRNAQEKFQYDKTCDSLTLALKSESANDVFKNVGNFWEVYFERPRWSPTTKRIWECYRDNNQCQPHIFKERMDESELHAWLYTFYDRYLKQFRTPHETNVHEPTFIRTEHDPPVRGRFAHTTDYKQLDGGKNNRKLDFFIEDVNLPDVLNHHWRDITVVGEFTKSSEKKGAEYHQLTRYIREIFYAQPLRRFVHGFVVHGLHAEFWVLDGSGAYSSGEISLIENEEKLVRAISSYVFMSDEELGLDTTIRRVNGKSYIDIRDDKDSSEREIEIDPEPVSRPETIVSRANVCHRTKDEKYMVKFSWGSGTKRSELDYLELAKPVNGVVDLRWSKDIHEVETHRAGLDFSTAFKVYFLDNEWRLSRGRHRKISISEPFFRKRKLTLALLSPNGRPLKSCRKLREFLNCILDAIIGHRDLYAKANVLHGDISEGNIILTRHDADGKSRGILIDLDMSTSVDGQVNETEKTKITGTVKYMAIELLRNMSEGNYSIEKSCRYDLESFFYVFLNGCLRYGCSSVKPEYLKTWYTNNSSLNYLKKKQDIIENFETNILNHFSSSFDSVKDLARNLRKILFGENLEQFASTPDSGQLYAPIIHAFKNFITQIDEGHIVDEELGLAPKKKKRRQTKSIGASTLKSKKTKSKGGSTLKSKKTM</sequence>
<dbReference type="InterPro" id="IPR040976">
    <property type="entry name" value="Pkinase_fungal"/>
</dbReference>
<dbReference type="PANTHER" id="PTHR38248">
    <property type="entry name" value="FUNK1 6"/>
    <property type="match status" value="1"/>
</dbReference>
<evidence type="ECO:0000256" key="1">
    <source>
        <dbReference type="SAM" id="MobiDB-lite"/>
    </source>
</evidence>
<dbReference type="Proteomes" id="UP000275772">
    <property type="component" value="Unassembled WGS sequence"/>
</dbReference>
<name>A0A383UJF1_BLUHO</name>
<dbReference type="AlphaFoldDB" id="A0A383UJF1"/>
<reference evidence="3 4" key="1">
    <citation type="submission" date="2017-11" db="EMBL/GenBank/DDBJ databases">
        <authorList>
            <person name="Kracher B."/>
        </authorList>
    </citation>
    <scope>NUCLEOTIDE SEQUENCE [LARGE SCALE GENOMIC DNA]</scope>
    <source>
        <strain evidence="3 4">RACE1</strain>
    </source>
</reference>
<dbReference type="GO" id="GO:0004672">
    <property type="term" value="F:protein kinase activity"/>
    <property type="evidence" value="ECO:0007669"/>
    <property type="project" value="InterPro"/>
</dbReference>
<feature type="domain" description="Protein kinase" evidence="2">
    <location>
        <begin position="337"/>
        <end position="730"/>
    </location>
</feature>
<dbReference type="PANTHER" id="PTHR38248:SF2">
    <property type="entry name" value="FUNK1 11"/>
    <property type="match status" value="1"/>
</dbReference>
<evidence type="ECO:0000259" key="2">
    <source>
        <dbReference type="PROSITE" id="PS50011"/>
    </source>
</evidence>
<dbReference type="Gene3D" id="1.10.510.10">
    <property type="entry name" value="Transferase(Phosphotransferase) domain 1"/>
    <property type="match status" value="1"/>
</dbReference>
<dbReference type="SUPFAM" id="SSF56112">
    <property type="entry name" value="Protein kinase-like (PK-like)"/>
    <property type="match status" value="1"/>
</dbReference>
<protein>
    <recommendedName>
        <fullName evidence="2">Protein kinase domain-containing protein</fullName>
    </recommendedName>
</protein>
<dbReference type="Pfam" id="PF17667">
    <property type="entry name" value="Pkinase_fungal"/>
    <property type="match status" value="1"/>
</dbReference>
<dbReference type="GO" id="GO:0005524">
    <property type="term" value="F:ATP binding"/>
    <property type="evidence" value="ECO:0007669"/>
    <property type="project" value="InterPro"/>
</dbReference>